<proteinExistence type="predicted"/>
<organism evidence="2 3">
    <name type="scientific">Araneus ventricosus</name>
    <name type="common">Orbweaver spider</name>
    <name type="synonym">Epeira ventricosa</name>
    <dbReference type="NCBI Taxonomy" id="182803"/>
    <lineage>
        <taxon>Eukaryota</taxon>
        <taxon>Metazoa</taxon>
        <taxon>Ecdysozoa</taxon>
        <taxon>Arthropoda</taxon>
        <taxon>Chelicerata</taxon>
        <taxon>Arachnida</taxon>
        <taxon>Araneae</taxon>
        <taxon>Araneomorphae</taxon>
        <taxon>Entelegynae</taxon>
        <taxon>Araneoidea</taxon>
        <taxon>Araneidae</taxon>
        <taxon>Araneus</taxon>
    </lineage>
</organism>
<evidence type="ECO:0000313" key="2">
    <source>
        <dbReference type="EMBL" id="GBN94718.1"/>
    </source>
</evidence>
<dbReference type="InterPro" id="IPR011705">
    <property type="entry name" value="BACK"/>
</dbReference>
<reference evidence="2 3" key="1">
    <citation type="journal article" date="2019" name="Sci. Rep.">
        <title>Orb-weaving spider Araneus ventricosus genome elucidates the spidroin gene catalogue.</title>
        <authorList>
            <person name="Kono N."/>
            <person name="Nakamura H."/>
            <person name="Ohtoshi R."/>
            <person name="Moran D.A.P."/>
            <person name="Shinohara A."/>
            <person name="Yoshida Y."/>
            <person name="Fujiwara M."/>
            <person name="Mori M."/>
            <person name="Tomita M."/>
            <person name="Arakawa K."/>
        </authorList>
    </citation>
    <scope>NUCLEOTIDE SEQUENCE [LARGE SCALE GENOMIC DNA]</scope>
</reference>
<dbReference type="PANTHER" id="PTHR22667">
    <property type="entry name" value="AT01380P-RELATED"/>
    <property type="match status" value="1"/>
</dbReference>
<dbReference type="SMART" id="SM00875">
    <property type="entry name" value="BACK"/>
    <property type="match status" value="1"/>
</dbReference>
<name>A0A4Y2T280_ARAVE</name>
<dbReference type="EMBL" id="BGPR01025635">
    <property type="protein sequence ID" value="GBN94718.1"/>
    <property type="molecule type" value="Genomic_DNA"/>
</dbReference>
<accession>A0A4Y2T280</accession>
<dbReference type="Proteomes" id="UP000499080">
    <property type="component" value="Unassembled WGS sequence"/>
</dbReference>
<gene>
    <name evidence="2" type="ORF">AVEN_126234_1</name>
</gene>
<comment type="caution">
    <text evidence="2">The sequence shown here is derived from an EMBL/GenBank/DDBJ whole genome shotgun (WGS) entry which is preliminary data.</text>
</comment>
<dbReference type="Pfam" id="PF07707">
    <property type="entry name" value="BACK"/>
    <property type="match status" value="1"/>
</dbReference>
<keyword evidence="3" id="KW-1185">Reference proteome</keyword>
<dbReference type="PANTHER" id="PTHR22667:SF0">
    <property type="entry name" value="AT01380P-RELATED"/>
    <property type="match status" value="1"/>
</dbReference>
<dbReference type="AlphaFoldDB" id="A0A4Y2T280"/>
<dbReference type="OrthoDB" id="6436284at2759"/>
<protein>
    <recommendedName>
        <fullName evidence="1">BACK domain-containing protein</fullName>
    </recommendedName>
</protein>
<evidence type="ECO:0000259" key="1">
    <source>
        <dbReference type="SMART" id="SM00875"/>
    </source>
</evidence>
<dbReference type="Gene3D" id="1.25.40.420">
    <property type="match status" value="1"/>
</dbReference>
<evidence type="ECO:0000313" key="3">
    <source>
        <dbReference type="Proteomes" id="UP000499080"/>
    </source>
</evidence>
<feature type="domain" description="BACK" evidence="1">
    <location>
        <begin position="7"/>
        <end position="93"/>
    </location>
</feature>
<sequence>MDAQRNWLRALRLLTHRFEESICDPQFLYLDLNCVMELLSAQSMGARSEVLVFLAALNWLNHDYARRQEHAVKVMGCVRFSSMTMDEIVACYHPPFLPKLLEIPEVVTMLFKATW</sequence>